<proteinExistence type="inferred from homology"/>
<dbReference type="InterPro" id="IPR017972">
    <property type="entry name" value="Cyt_P450_CS"/>
</dbReference>
<dbReference type="Gene3D" id="1.10.630.10">
    <property type="entry name" value="Cytochrome P450"/>
    <property type="match status" value="1"/>
</dbReference>
<keyword evidence="11 14" id="KW-0503">Monooxygenase</keyword>
<keyword evidence="9 14" id="KW-0560">Oxidoreductase</keyword>
<dbReference type="GO" id="GO:0006805">
    <property type="term" value="P:xenobiotic metabolic process"/>
    <property type="evidence" value="ECO:0007669"/>
    <property type="project" value="TreeGrafter"/>
</dbReference>
<evidence type="ECO:0000256" key="9">
    <source>
        <dbReference type="ARBA" id="ARBA00023002"/>
    </source>
</evidence>
<dbReference type="PANTHER" id="PTHR24300:SF395">
    <property type="entry name" value="CYTOCHROME P450, FAMILY 2, SUBFAMILY AC, POLYPEPTIDE 7"/>
    <property type="match status" value="1"/>
</dbReference>
<feature type="non-terminal residue" evidence="15">
    <location>
        <position position="1"/>
    </location>
</feature>
<evidence type="ECO:0000256" key="7">
    <source>
        <dbReference type="ARBA" id="ARBA00022824"/>
    </source>
</evidence>
<gene>
    <name evidence="15" type="ORF">scyTo_0014019</name>
</gene>
<dbReference type="Proteomes" id="UP000288216">
    <property type="component" value="Unassembled WGS sequence"/>
</dbReference>
<evidence type="ECO:0000256" key="6">
    <source>
        <dbReference type="ARBA" id="ARBA00022723"/>
    </source>
</evidence>
<comment type="caution">
    <text evidence="15">The sequence shown here is derived from an EMBL/GenBank/DDBJ whole genome shotgun (WGS) entry which is preliminary data.</text>
</comment>
<dbReference type="InterPro" id="IPR008069">
    <property type="entry name" value="Cyt_P450_E_grp-I_CYP2D-like"/>
</dbReference>
<dbReference type="OMA" id="PLNITHE"/>
<organism evidence="15 16">
    <name type="scientific">Scyliorhinus torazame</name>
    <name type="common">Cloudy catshark</name>
    <name type="synonym">Catulus torazame</name>
    <dbReference type="NCBI Taxonomy" id="75743"/>
    <lineage>
        <taxon>Eukaryota</taxon>
        <taxon>Metazoa</taxon>
        <taxon>Chordata</taxon>
        <taxon>Craniata</taxon>
        <taxon>Vertebrata</taxon>
        <taxon>Chondrichthyes</taxon>
        <taxon>Elasmobranchii</taxon>
        <taxon>Galeomorphii</taxon>
        <taxon>Galeoidea</taxon>
        <taxon>Carcharhiniformes</taxon>
        <taxon>Scyliorhinidae</taxon>
        <taxon>Scyliorhinus</taxon>
    </lineage>
</organism>
<evidence type="ECO:0000256" key="3">
    <source>
        <dbReference type="ARBA" id="ARBA00004406"/>
    </source>
</evidence>
<dbReference type="PROSITE" id="PS00086">
    <property type="entry name" value="CYTOCHROME_P450"/>
    <property type="match status" value="1"/>
</dbReference>
<dbReference type="EMBL" id="BFAA01007382">
    <property type="protein sequence ID" value="GCB59788.1"/>
    <property type="molecule type" value="Genomic_DNA"/>
</dbReference>
<dbReference type="InterPro" id="IPR036396">
    <property type="entry name" value="Cyt_P450_sf"/>
</dbReference>
<dbReference type="SUPFAM" id="SSF48264">
    <property type="entry name" value="Cytochrome P450"/>
    <property type="match status" value="1"/>
</dbReference>
<keyword evidence="6 13" id="KW-0479">Metal-binding</keyword>
<keyword evidence="8" id="KW-0492">Microsome</keyword>
<sequence>LYNALPLLRFLPGPHKRIVSNAEQTIDFITGIFRENHQKLDENDLRSFIDAFMFRQQKESGNPNSYFNENNLRYSTINLFTAGMETTSTTLRWGMLLMMKYPEIQKKVHEEIIRVIGSERFPRAENRTDLPYTDAVIHEIQRFGDIVPLNITHETTVDLKFKGFFIPKGTHVIPLLSSVLYDKTQWEKPTEFNPSHFLDAEGKFVKRDAFMPFSAGRRACAGETLAKMELFMFFSALIQKFKFQVPPNVSELGLESGVGFTSFPKYPYVCAVRR</sequence>
<evidence type="ECO:0000256" key="13">
    <source>
        <dbReference type="PIRSR" id="PIRSR602401-1"/>
    </source>
</evidence>
<dbReference type="Pfam" id="PF00067">
    <property type="entry name" value="p450"/>
    <property type="match status" value="1"/>
</dbReference>
<dbReference type="GO" id="GO:0016712">
    <property type="term" value="F:oxidoreductase activity, acting on paired donors, with incorporation or reduction of molecular oxygen, reduced flavin or flavoprotein as one donor, and incorporation of one atom of oxygen"/>
    <property type="evidence" value="ECO:0007669"/>
    <property type="project" value="InterPro"/>
</dbReference>
<evidence type="ECO:0000256" key="4">
    <source>
        <dbReference type="ARBA" id="ARBA00010617"/>
    </source>
</evidence>
<dbReference type="FunFam" id="1.10.630.10:FF:000238">
    <property type="entry name" value="Cytochrome P450 2A6"/>
    <property type="match status" value="1"/>
</dbReference>
<dbReference type="PANTHER" id="PTHR24300">
    <property type="entry name" value="CYTOCHROME P450 508A4-RELATED"/>
    <property type="match status" value="1"/>
</dbReference>
<keyword evidence="10 13" id="KW-0408">Iron</keyword>
<keyword evidence="12" id="KW-0472">Membrane</keyword>
<comment type="similarity">
    <text evidence="4 14">Belongs to the cytochrome P450 family.</text>
</comment>
<dbReference type="InterPro" id="IPR050182">
    <property type="entry name" value="Cytochrome_P450_fam2"/>
</dbReference>
<dbReference type="PRINTS" id="PR00385">
    <property type="entry name" value="P450"/>
</dbReference>
<evidence type="ECO:0000256" key="5">
    <source>
        <dbReference type="ARBA" id="ARBA00022617"/>
    </source>
</evidence>
<dbReference type="PRINTS" id="PR01686">
    <property type="entry name" value="EP450ICYP2D"/>
</dbReference>
<comment type="cofactor">
    <cofactor evidence="1 13">
        <name>heme</name>
        <dbReference type="ChEBI" id="CHEBI:30413"/>
    </cofactor>
</comment>
<dbReference type="GO" id="GO:0006082">
    <property type="term" value="P:organic acid metabolic process"/>
    <property type="evidence" value="ECO:0007669"/>
    <property type="project" value="TreeGrafter"/>
</dbReference>
<dbReference type="STRING" id="75743.A0A401NFP8"/>
<evidence type="ECO:0000256" key="14">
    <source>
        <dbReference type="RuleBase" id="RU000461"/>
    </source>
</evidence>
<evidence type="ECO:0000313" key="15">
    <source>
        <dbReference type="EMBL" id="GCB59788.1"/>
    </source>
</evidence>
<evidence type="ECO:0000256" key="12">
    <source>
        <dbReference type="ARBA" id="ARBA00023136"/>
    </source>
</evidence>
<name>A0A401NFP8_SCYTO</name>
<dbReference type="InterPro" id="IPR002401">
    <property type="entry name" value="Cyt_P450_E_grp-I"/>
</dbReference>
<dbReference type="PRINTS" id="PR00463">
    <property type="entry name" value="EP450I"/>
</dbReference>
<feature type="binding site" description="axial binding residue" evidence="13">
    <location>
        <position position="220"/>
    </location>
    <ligand>
        <name>heme</name>
        <dbReference type="ChEBI" id="CHEBI:30413"/>
    </ligand>
    <ligandPart>
        <name>Fe</name>
        <dbReference type="ChEBI" id="CHEBI:18248"/>
    </ligandPart>
</feature>
<dbReference type="GO" id="GO:0005506">
    <property type="term" value="F:iron ion binding"/>
    <property type="evidence" value="ECO:0007669"/>
    <property type="project" value="InterPro"/>
</dbReference>
<protein>
    <recommendedName>
        <fullName evidence="17">Cytochrome P450</fullName>
    </recommendedName>
</protein>
<dbReference type="GO" id="GO:0020037">
    <property type="term" value="F:heme binding"/>
    <property type="evidence" value="ECO:0007669"/>
    <property type="project" value="InterPro"/>
</dbReference>
<evidence type="ECO:0000256" key="2">
    <source>
        <dbReference type="ARBA" id="ARBA00004174"/>
    </source>
</evidence>
<keyword evidence="7" id="KW-0256">Endoplasmic reticulum</keyword>
<keyword evidence="5 13" id="KW-0349">Heme</keyword>
<evidence type="ECO:0000256" key="11">
    <source>
        <dbReference type="ARBA" id="ARBA00023033"/>
    </source>
</evidence>
<dbReference type="InterPro" id="IPR001128">
    <property type="entry name" value="Cyt_P450"/>
</dbReference>
<dbReference type="AlphaFoldDB" id="A0A401NFP8"/>
<evidence type="ECO:0000256" key="1">
    <source>
        <dbReference type="ARBA" id="ARBA00001971"/>
    </source>
</evidence>
<dbReference type="GO" id="GO:0005789">
    <property type="term" value="C:endoplasmic reticulum membrane"/>
    <property type="evidence" value="ECO:0007669"/>
    <property type="project" value="UniProtKB-SubCell"/>
</dbReference>
<evidence type="ECO:0000256" key="8">
    <source>
        <dbReference type="ARBA" id="ARBA00022848"/>
    </source>
</evidence>
<keyword evidence="16" id="KW-1185">Reference proteome</keyword>
<comment type="subcellular location">
    <subcellularLocation>
        <location evidence="3">Endoplasmic reticulum membrane</location>
        <topology evidence="3">Peripheral membrane protein</topology>
    </subcellularLocation>
    <subcellularLocation>
        <location evidence="2">Microsome membrane</location>
        <topology evidence="2">Peripheral membrane protein</topology>
    </subcellularLocation>
</comment>
<evidence type="ECO:0008006" key="17">
    <source>
        <dbReference type="Google" id="ProtNLM"/>
    </source>
</evidence>
<accession>A0A401NFP8</accession>
<dbReference type="OrthoDB" id="1055148at2759"/>
<evidence type="ECO:0000313" key="16">
    <source>
        <dbReference type="Proteomes" id="UP000288216"/>
    </source>
</evidence>
<reference evidence="15 16" key="1">
    <citation type="journal article" date="2018" name="Nat. Ecol. Evol.">
        <title>Shark genomes provide insights into elasmobranch evolution and the origin of vertebrates.</title>
        <authorList>
            <person name="Hara Y"/>
            <person name="Yamaguchi K"/>
            <person name="Onimaru K"/>
            <person name="Kadota M"/>
            <person name="Koyanagi M"/>
            <person name="Keeley SD"/>
            <person name="Tatsumi K"/>
            <person name="Tanaka K"/>
            <person name="Motone F"/>
            <person name="Kageyama Y"/>
            <person name="Nozu R"/>
            <person name="Adachi N"/>
            <person name="Nishimura O"/>
            <person name="Nakagawa R"/>
            <person name="Tanegashima C"/>
            <person name="Kiyatake I"/>
            <person name="Matsumoto R"/>
            <person name="Murakumo K"/>
            <person name="Nishida K"/>
            <person name="Terakita A"/>
            <person name="Kuratani S"/>
            <person name="Sato K"/>
            <person name="Hyodo S Kuraku.S."/>
        </authorList>
    </citation>
    <scope>NUCLEOTIDE SEQUENCE [LARGE SCALE GENOMIC DNA]</scope>
</reference>
<evidence type="ECO:0000256" key="10">
    <source>
        <dbReference type="ARBA" id="ARBA00023004"/>
    </source>
</evidence>